<comment type="similarity">
    <text evidence="1">Belongs to the HipA Ser/Thr kinase family.</text>
</comment>
<dbReference type="EMBL" id="OBMT01000017">
    <property type="protein sequence ID" value="SOC19206.1"/>
    <property type="molecule type" value="Genomic_DNA"/>
</dbReference>
<dbReference type="GO" id="GO:0005829">
    <property type="term" value="C:cytosol"/>
    <property type="evidence" value="ECO:0007669"/>
    <property type="project" value="TreeGrafter"/>
</dbReference>
<dbReference type="OrthoDB" id="9805913at2"/>
<dbReference type="InterPro" id="IPR012893">
    <property type="entry name" value="HipA-like_C"/>
</dbReference>
<accession>A0A285TBJ7</accession>
<name>A0A285TBJ7_9RHOB</name>
<reference evidence="7" key="1">
    <citation type="submission" date="2017-08" db="EMBL/GenBank/DDBJ databases">
        <authorList>
            <person name="Varghese N."/>
            <person name="Submissions S."/>
        </authorList>
    </citation>
    <scope>NUCLEOTIDE SEQUENCE [LARGE SCALE GENOMIC DNA]</scope>
    <source>
        <strain evidence="7">JA276</strain>
    </source>
</reference>
<dbReference type="AlphaFoldDB" id="A0A285TBJ7"/>
<dbReference type="Pfam" id="PF07804">
    <property type="entry name" value="HipA_C"/>
    <property type="match status" value="1"/>
</dbReference>
<keyword evidence="2" id="KW-0808">Transferase</keyword>
<keyword evidence="3 6" id="KW-0418">Kinase</keyword>
<evidence type="ECO:0000256" key="1">
    <source>
        <dbReference type="ARBA" id="ARBA00010164"/>
    </source>
</evidence>
<dbReference type="RefSeq" id="WP_097071286.1">
    <property type="nucleotide sequence ID" value="NZ_OBMT01000017.1"/>
</dbReference>
<evidence type="ECO:0000256" key="3">
    <source>
        <dbReference type="ARBA" id="ARBA00022777"/>
    </source>
</evidence>
<evidence type="ECO:0000259" key="4">
    <source>
        <dbReference type="Pfam" id="PF07804"/>
    </source>
</evidence>
<dbReference type="InterPro" id="IPR017508">
    <property type="entry name" value="HipA_N1"/>
</dbReference>
<sequence>MPRLDLDVFLEAIPTPIGRLTRLDDGSVRFAYLTDALPHPLSLSLPLREEPYSDAVTRAFFSNLLFENAQRDQILQRYGLDFSDIVGQLEHLGMDCPGAISCVPMGAGPAKTPGDLTRDYDPIDAEDFTRIIVSLRDRRRLPDDTRDPSPLAGVQGKVALTRLPDGRFALPKRGLNVPTTHILKVPRPSEMALVRQEHLLMQIMHRVQHHPVAETEILGADDLQALLVTRFDRMVEGTCLRRLHQEDFAQALGLGPHLKYQRNGTSERSFNAKAVGRLLVQTENPGRARQAFLEVTLANLLLGNTDNHAKNHALLYAGARPSFAPVYDVAPILIDRTVTHQLAFDVGGAQMTDEITAVDLETFIRALGFPRVTPALRKRLGEITRAIVAEIEPLSGPGLKLLGDALAEQAGWLAQALEIEIDIPERDGLIINRP</sequence>
<dbReference type="Proteomes" id="UP000219111">
    <property type="component" value="Unassembled WGS sequence"/>
</dbReference>
<evidence type="ECO:0000256" key="2">
    <source>
        <dbReference type="ARBA" id="ARBA00022679"/>
    </source>
</evidence>
<dbReference type="NCBIfam" id="TIGR03071">
    <property type="entry name" value="couple_hipA"/>
    <property type="match status" value="1"/>
</dbReference>
<evidence type="ECO:0000313" key="7">
    <source>
        <dbReference type="Proteomes" id="UP000219111"/>
    </source>
</evidence>
<dbReference type="CDD" id="cd17793">
    <property type="entry name" value="HipA"/>
    <property type="match status" value="1"/>
</dbReference>
<feature type="domain" description="HipA-like C-terminal" evidence="4">
    <location>
        <begin position="151"/>
        <end position="388"/>
    </location>
</feature>
<dbReference type="PANTHER" id="PTHR37419:SF1">
    <property type="entry name" value="SERINE_THREONINE-PROTEIN KINASE TOXIN HIPA"/>
    <property type="match status" value="1"/>
</dbReference>
<dbReference type="Gene3D" id="1.10.1070.20">
    <property type="match status" value="1"/>
</dbReference>
<proteinExistence type="inferred from homology"/>
<dbReference type="Pfam" id="PF13657">
    <property type="entry name" value="Couple_hipA"/>
    <property type="match status" value="1"/>
</dbReference>
<protein>
    <submittedName>
        <fullName evidence="6">Serine/threonine-protein kinase HipA</fullName>
    </submittedName>
</protein>
<gene>
    <name evidence="6" type="ORF">SAMN05877831_11775</name>
</gene>
<dbReference type="InterPro" id="IPR052028">
    <property type="entry name" value="HipA_Ser/Thr_kinase"/>
</dbReference>
<organism evidence="6 7">
    <name type="scientific">Rhodobacter maris</name>
    <dbReference type="NCBI Taxonomy" id="446682"/>
    <lineage>
        <taxon>Bacteria</taxon>
        <taxon>Pseudomonadati</taxon>
        <taxon>Pseudomonadota</taxon>
        <taxon>Alphaproteobacteria</taxon>
        <taxon>Rhodobacterales</taxon>
        <taxon>Rhodobacter group</taxon>
        <taxon>Rhodobacter</taxon>
    </lineage>
</organism>
<keyword evidence="7" id="KW-1185">Reference proteome</keyword>
<feature type="domain" description="HipA N-terminal subdomain 1" evidence="5">
    <location>
        <begin position="7"/>
        <end position="102"/>
    </location>
</feature>
<dbReference type="GO" id="GO:0004674">
    <property type="term" value="F:protein serine/threonine kinase activity"/>
    <property type="evidence" value="ECO:0007669"/>
    <property type="project" value="TreeGrafter"/>
</dbReference>
<evidence type="ECO:0000313" key="6">
    <source>
        <dbReference type="EMBL" id="SOC19206.1"/>
    </source>
</evidence>
<evidence type="ECO:0000259" key="5">
    <source>
        <dbReference type="Pfam" id="PF13657"/>
    </source>
</evidence>
<dbReference type="PANTHER" id="PTHR37419">
    <property type="entry name" value="SERINE/THREONINE-PROTEIN KINASE TOXIN HIPA"/>
    <property type="match status" value="1"/>
</dbReference>